<dbReference type="EMBL" id="VSSQ01070538">
    <property type="protein sequence ID" value="MPN22321.1"/>
    <property type="molecule type" value="Genomic_DNA"/>
</dbReference>
<proteinExistence type="predicted"/>
<dbReference type="AlphaFoldDB" id="A0A645G615"/>
<evidence type="ECO:0000256" key="1">
    <source>
        <dbReference type="SAM" id="Phobius"/>
    </source>
</evidence>
<sequence>MNGKTLSMYKVQRRLDRVGPLHTTGEGLCVPELRTKEENENAGTSKAERKLIKGLISGILTTIIIIWNIVASYAFRGYFAIGGEIFIITAAVVLVPMLVDRLERRLCK</sequence>
<protein>
    <submittedName>
        <fullName evidence="2">Uncharacterized protein</fullName>
    </submittedName>
</protein>
<reference evidence="2" key="1">
    <citation type="submission" date="2019-08" db="EMBL/GenBank/DDBJ databases">
        <authorList>
            <person name="Kucharzyk K."/>
            <person name="Murdoch R.W."/>
            <person name="Higgins S."/>
            <person name="Loffler F."/>
        </authorList>
    </citation>
    <scope>NUCLEOTIDE SEQUENCE</scope>
</reference>
<keyword evidence="1" id="KW-0472">Membrane</keyword>
<organism evidence="2">
    <name type="scientific">bioreactor metagenome</name>
    <dbReference type="NCBI Taxonomy" id="1076179"/>
    <lineage>
        <taxon>unclassified sequences</taxon>
        <taxon>metagenomes</taxon>
        <taxon>ecological metagenomes</taxon>
    </lineage>
</organism>
<keyword evidence="1" id="KW-1133">Transmembrane helix</keyword>
<feature type="transmembrane region" description="Helical" evidence="1">
    <location>
        <begin position="81"/>
        <end position="99"/>
    </location>
</feature>
<feature type="transmembrane region" description="Helical" evidence="1">
    <location>
        <begin position="55"/>
        <end position="75"/>
    </location>
</feature>
<comment type="caution">
    <text evidence="2">The sequence shown here is derived from an EMBL/GenBank/DDBJ whole genome shotgun (WGS) entry which is preliminary data.</text>
</comment>
<gene>
    <name evidence="2" type="ORF">SDC9_169704</name>
</gene>
<accession>A0A645G615</accession>
<keyword evidence="1" id="KW-0812">Transmembrane</keyword>
<name>A0A645G615_9ZZZZ</name>
<evidence type="ECO:0000313" key="2">
    <source>
        <dbReference type="EMBL" id="MPN22321.1"/>
    </source>
</evidence>